<dbReference type="EMBL" id="KB206184">
    <property type="protein sequence ID" value="ELP94614.1"/>
    <property type="molecule type" value="Genomic_DNA"/>
</dbReference>
<dbReference type="Proteomes" id="UP000014680">
    <property type="component" value="Unassembled WGS sequence"/>
</dbReference>
<dbReference type="InterPro" id="IPR006571">
    <property type="entry name" value="TLDc_dom"/>
</dbReference>
<proteinExistence type="predicted"/>
<feature type="domain" description="TLDc" evidence="1">
    <location>
        <begin position="31"/>
        <end position="116"/>
    </location>
</feature>
<dbReference type="RefSeq" id="XP_004261385.1">
    <property type="nucleotide sequence ID" value="XM_004261337.1"/>
</dbReference>
<gene>
    <name evidence="2" type="ORF">EIN_497940</name>
</gene>
<accession>A0A0A1UDU3</accession>
<evidence type="ECO:0000259" key="1">
    <source>
        <dbReference type="Pfam" id="PF07534"/>
    </source>
</evidence>
<dbReference type="OrthoDB" id="26762at2759"/>
<protein>
    <recommendedName>
        <fullName evidence="1">TLDc domain-containing protein</fullName>
    </recommendedName>
</protein>
<keyword evidence="3" id="KW-1185">Reference proteome</keyword>
<evidence type="ECO:0000313" key="2">
    <source>
        <dbReference type="EMBL" id="ELP94614.1"/>
    </source>
</evidence>
<sequence length="188" mass="21593">MNMISNTNNSQEHISKSISSQSPLSIVSSWVGHTRALRVFDSEHDELNSEALWNKIKGRRNLMFVVVTTEGNVFGSYHSIIPHSQGSWVSSDDDQFIFTLRNSSGTPPTIFRPKQMTHRLLHISKSTTKKKLVWISDAFKIQNDDKSYISSSFSRFYNDEKDLGPSIFTNLVYPNTFSFSSFFVLHWF</sequence>
<dbReference type="KEGG" id="eiv:EIN_497940"/>
<name>A0A0A1UDU3_ENTIV</name>
<dbReference type="Pfam" id="PF07534">
    <property type="entry name" value="TLD"/>
    <property type="match status" value="1"/>
</dbReference>
<evidence type="ECO:0000313" key="3">
    <source>
        <dbReference type="Proteomes" id="UP000014680"/>
    </source>
</evidence>
<reference evidence="2 3" key="1">
    <citation type="submission" date="2012-10" db="EMBL/GenBank/DDBJ databases">
        <authorList>
            <person name="Zafar N."/>
            <person name="Inman J."/>
            <person name="Hall N."/>
            <person name="Lorenzi H."/>
            <person name="Caler E."/>
        </authorList>
    </citation>
    <scope>NUCLEOTIDE SEQUENCE [LARGE SCALE GENOMIC DNA]</scope>
    <source>
        <strain evidence="2 3">IP1</strain>
    </source>
</reference>
<dbReference type="GeneID" id="14893593"/>
<dbReference type="VEuPathDB" id="AmoebaDB:EIN_497940"/>
<organism evidence="2 3">
    <name type="scientific">Entamoeba invadens IP1</name>
    <dbReference type="NCBI Taxonomy" id="370355"/>
    <lineage>
        <taxon>Eukaryota</taxon>
        <taxon>Amoebozoa</taxon>
        <taxon>Evosea</taxon>
        <taxon>Archamoebae</taxon>
        <taxon>Mastigamoebida</taxon>
        <taxon>Entamoebidae</taxon>
        <taxon>Entamoeba</taxon>
    </lineage>
</organism>
<dbReference type="AlphaFoldDB" id="A0A0A1UDU3"/>